<dbReference type="Proteomes" id="UP000255265">
    <property type="component" value="Unassembled WGS sequence"/>
</dbReference>
<accession>A0A370FLC2</accession>
<organism evidence="2 3">
    <name type="scientific">Pseudacidovorax intermedius</name>
    <dbReference type="NCBI Taxonomy" id="433924"/>
    <lineage>
        <taxon>Bacteria</taxon>
        <taxon>Pseudomonadati</taxon>
        <taxon>Pseudomonadota</taxon>
        <taxon>Betaproteobacteria</taxon>
        <taxon>Burkholderiales</taxon>
        <taxon>Comamonadaceae</taxon>
        <taxon>Pseudacidovorax</taxon>
    </lineage>
</organism>
<evidence type="ECO:0008006" key="4">
    <source>
        <dbReference type="Google" id="ProtNLM"/>
    </source>
</evidence>
<dbReference type="RefSeq" id="WP_017761542.1">
    <property type="nucleotide sequence ID" value="NZ_QQAV01000002.1"/>
</dbReference>
<evidence type="ECO:0000256" key="1">
    <source>
        <dbReference type="SAM" id="SignalP"/>
    </source>
</evidence>
<feature type="chain" id="PRO_5016802964" description="PXPV repeat-containing protein" evidence="1">
    <location>
        <begin position="26"/>
        <end position="190"/>
    </location>
</feature>
<sequence>MTFPHHSLGALTLAVLGGLAAPAFAQNQPQYAQGQVLSSTPVVENGRTSYSVRYEYNGRTYTTRTDTPPGQTIGLQVSDLGVSTYPVTPQPSMQTGQVPPPAGNTYATRAPWEQVAPEPGVVVSNAPMTVATPQAVVAPGYPVYTTTYPAPVYYPAPVAAPVYAYPAPYVYPPIGLSLNFGYSRGWHRRW</sequence>
<dbReference type="AlphaFoldDB" id="A0A370FLC2"/>
<proteinExistence type="predicted"/>
<evidence type="ECO:0000313" key="3">
    <source>
        <dbReference type="Proteomes" id="UP000255265"/>
    </source>
</evidence>
<protein>
    <recommendedName>
        <fullName evidence="4">PXPV repeat-containing protein</fullName>
    </recommendedName>
</protein>
<keyword evidence="1" id="KW-0732">Signal</keyword>
<gene>
    <name evidence="2" type="ORF">DFR41_102520</name>
</gene>
<name>A0A370FLC2_9BURK</name>
<reference evidence="2 3" key="1">
    <citation type="submission" date="2018-07" db="EMBL/GenBank/DDBJ databases">
        <title>Genomic Encyclopedia of Type Strains, Phase IV (KMG-IV): sequencing the most valuable type-strain genomes for metagenomic binning, comparative biology and taxonomic classification.</title>
        <authorList>
            <person name="Goeker M."/>
        </authorList>
    </citation>
    <scope>NUCLEOTIDE SEQUENCE [LARGE SCALE GENOMIC DNA]</scope>
    <source>
        <strain evidence="2 3">DSM 21352</strain>
    </source>
</reference>
<evidence type="ECO:0000313" key="2">
    <source>
        <dbReference type="EMBL" id="RDI27480.1"/>
    </source>
</evidence>
<comment type="caution">
    <text evidence="2">The sequence shown here is derived from an EMBL/GenBank/DDBJ whole genome shotgun (WGS) entry which is preliminary data.</text>
</comment>
<dbReference type="EMBL" id="QQAV01000002">
    <property type="protein sequence ID" value="RDI27480.1"/>
    <property type="molecule type" value="Genomic_DNA"/>
</dbReference>
<dbReference type="OrthoDB" id="8909257at2"/>
<feature type="signal peptide" evidence="1">
    <location>
        <begin position="1"/>
        <end position="25"/>
    </location>
</feature>
<keyword evidence="3" id="KW-1185">Reference proteome</keyword>